<gene>
    <name evidence="2" type="ORF">H7685_02180</name>
</gene>
<dbReference type="InterPro" id="IPR050219">
    <property type="entry name" value="DnaG_primase"/>
</dbReference>
<organism evidence="2">
    <name type="scientific">Candidatus Phytoplasma australasiaticum subsp. australasiaticum</name>
    <dbReference type="NCBI Taxonomy" id="2832407"/>
    <lineage>
        <taxon>Bacteria</taxon>
        <taxon>Bacillati</taxon>
        <taxon>Mycoplasmatota</taxon>
        <taxon>Mollicutes</taxon>
        <taxon>Acholeplasmatales</taxon>
        <taxon>Acholeplasmataceae</taxon>
        <taxon>Candidatus Phytoplasma</taxon>
        <taxon>16SrII (Peanut WB group)</taxon>
        <taxon>Candidatus Phytoplasma australasiaticum</taxon>
    </lineage>
</organism>
<dbReference type="PANTHER" id="PTHR30313">
    <property type="entry name" value="DNA PRIMASE"/>
    <property type="match status" value="1"/>
</dbReference>
<dbReference type="CDD" id="cd03364">
    <property type="entry name" value="TOPRIM_DnaG_primases"/>
    <property type="match status" value="1"/>
</dbReference>
<dbReference type="SMART" id="SM00493">
    <property type="entry name" value="TOPRIM"/>
    <property type="match status" value="1"/>
</dbReference>
<dbReference type="Gene3D" id="3.40.1360.10">
    <property type="match status" value="1"/>
</dbReference>
<dbReference type="PROSITE" id="PS50880">
    <property type="entry name" value="TOPRIM"/>
    <property type="match status" value="1"/>
</dbReference>
<evidence type="ECO:0000259" key="1">
    <source>
        <dbReference type="PROSITE" id="PS50880"/>
    </source>
</evidence>
<dbReference type="PANTHER" id="PTHR30313:SF2">
    <property type="entry name" value="DNA PRIMASE"/>
    <property type="match status" value="1"/>
</dbReference>
<dbReference type="InterPro" id="IPR034151">
    <property type="entry name" value="TOPRIM_DnaG_bac"/>
</dbReference>
<dbReference type="InterPro" id="IPR006171">
    <property type="entry name" value="TOPRIM_dom"/>
</dbReference>
<dbReference type="GO" id="GO:0006269">
    <property type="term" value="P:DNA replication, synthesis of primer"/>
    <property type="evidence" value="ECO:0007669"/>
    <property type="project" value="TreeGrafter"/>
</dbReference>
<protein>
    <submittedName>
        <fullName evidence="2">Toprim domain-containing protein</fullName>
    </submittedName>
</protein>
<proteinExistence type="predicted"/>
<dbReference type="SUPFAM" id="SSF56731">
    <property type="entry name" value="DNA primase core"/>
    <property type="match status" value="1"/>
</dbReference>
<feature type="domain" description="Toprim" evidence="1">
    <location>
        <begin position="5"/>
        <end position="84"/>
    </location>
</feature>
<sequence>MKRNQDVILCEGIFDVIAFYKFNIYNTIATLGTQLTPKHIDLLKQNAQKIIIAFDGDEAGITATYKIADMLTKQKLQVFIWHPPNGKDPDDFFQI</sequence>
<accession>A0A7S7JLY8</accession>
<reference evidence="2" key="1">
    <citation type="submission" date="2020-08" db="EMBL/GenBank/DDBJ databases">
        <title>Phytoplasma sp. strain PR08 associated with Phyllody Disease of Parthenium hysterophorus.</title>
        <authorList>
            <person name="Kirdat K."/>
            <person name="Tiwarekar B."/>
            <person name="Yadav A."/>
        </authorList>
    </citation>
    <scope>NUCLEOTIDE SEQUENCE [LARGE SCALE GENOMIC DNA]</scope>
    <source>
        <strain evidence="2">PR08</strain>
    </source>
</reference>
<dbReference type="AlphaFoldDB" id="A0A7S7JLY8"/>
<evidence type="ECO:0000313" key="2">
    <source>
        <dbReference type="EMBL" id="QOX89589.1"/>
    </source>
</evidence>
<dbReference type="Pfam" id="PF13155">
    <property type="entry name" value="Toprim_2"/>
    <property type="match status" value="1"/>
</dbReference>
<dbReference type="EMBL" id="CP060385">
    <property type="protein sequence ID" value="QOX89589.1"/>
    <property type="molecule type" value="Genomic_DNA"/>
</dbReference>
<name>A0A7S7JLY8_9MOLU</name>
<dbReference type="GO" id="GO:0005737">
    <property type="term" value="C:cytoplasm"/>
    <property type="evidence" value="ECO:0007669"/>
    <property type="project" value="TreeGrafter"/>
</dbReference>